<keyword evidence="1" id="KW-0479">Metal-binding</keyword>
<feature type="domain" description="PPM-type phosphatase" evidence="3">
    <location>
        <begin position="113"/>
        <end position="391"/>
    </location>
</feature>
<evidence type="ECO:0000313" key="4">
    <source>
        <dbReference type="EMBL" id="KAF2234534.1"/>
    </source>
</evidence>
<evidence type="ECO:0000313" key="5">
    <source>
        <dbReference type="Proteomes" id="UP000800092"/>
    </source>
</evidence>
<dbReference type="PANTHER" id="PTHR12320">
    <property type="entry name" value="PROTEIN PHOSPHATASE 2C"/>
    <property type="match status" value="1"/>
</dbReference>
<dbReference type="SMART" id="SM00332">
    <property type="entry name" value="PP2Cc"/>
    <property type="match status" value="1"/>
</dbReference>
<comment type="similarity">
    <text evidence="1">Belongs to the PP2C family.</text>
</comment>
<name>A0A6A6H8S7_VIRVR</name>
<feature type="compositionally biased region" description="Polar residues" evidence="2">
    <location>
        <begin position="59"/>
        <end position="72"/>
    </location>
</feature>
<comment type="cofactor">
    <cofactor evidence="1">
        <name>Mn(2+)</name>
        <dbReference type="ChEBI" id="CHEBI:29035"/>
    </cofactor>
</comment>
<reference evidence="4" key="1">
    <citation type="journal article" date="2020" name="Stud. Mycol.">
        <title>101 Dothideomycetes genomes: a test case for predicting lifestyles and emergence of pathogens.</title>
        <authorList>
            <person name="Haridas S."/>
            <person name="Albert R."/>
            <person name="Binder M."/>
            <person name="Bloem J."/>
            <person name="Labutti K."/>
            <person name="Salamov A."/>
            <person name="Andreopoulos B."/>
            <person name="Baker S."/>
            <person name="Barry K."/>
            <person name="Bills G."/>
            <person name="Bluhm B."/>
            <person name="Cannon C."/>
            <person name="Castanera R."/>
            <person name="Culley D."/>
            <person name="Daum C."/>
            <person name="Ezra D."/>
            <person name="Gonzalez J."/>
            <person name="Henrissat B."/>
            <person name="Kuo A."/>
            <person name="Liang C."/>
            <person name="Lipzen A."/>
            <person name="Lutzoni F."/>
            <person name="Magnuson J."/>
            <person name="Mondo S."/>
            <person name="Nolan M."/>
            <person name="Ohm R."/>
            <person name="Pangilinan J."/>
            <person name="Park H.-J."/>
            <person name="Ramirez L."/>
            <person name="Alfaro M."/>
            <person name="Sun H."/>
            <person name="Tritt A."/>
            <person name="Yoshinaga Y."/>
            <person name="Zwiers L.-H."/>
            <person name="Turgeon B."/>
            <person name="Goodwin S."/>
            <person name="Spatafora J."/>
            <person name="Crous P."/>
            <person name="Grigoriev I."/>
        </authorList>
    </citation>
    <scope>NUCLEOTIDE SEQUENCE</scope>
    <source>
        <strain evidence="4">Tuck. ex Michener</strain>
    </source>
</reference>
<sequence>MEALRPPLPHLSRLNSFPSPSLIALRVHLRRRVRHLYTSPIAQQQQQSRSSKSREPRVGTTTPVPDDNAPSTSSSPFYFEAGYALFAKRASRPFPPPFLSPPSGSFSDPLSTHNQSRDRRSFVNGEMIRGITNGDDAVLVSDNFIGANDGVGAWAHKDRGHSALWSRLILHFWALEAEKDKYGGAEEPKPVCYLTRALQQTIEATSKPNEWLGTTTACSALLHSSGDQVPHPLLYVTQLGDSQIMVLRPRNKEIIYKTKEQWHWFDCPRQLGTNSPDTPKQNAVVDKLSIEENDVVLAMSDGVADNLWEHEVLESVMDSMHKWEHGEEGTGMVPGESSYADGMRFVAQEIVKAARVVAEDPFAESPFMERSIEEGLATEGGKLDDISVVAALCSKRKLPKG</sequence>
<dbReference type="SUPFAM" id="SSF81606">
    <property type="entry name" value="PP2C-like"/>
    <property type="match status" value="1"/>
</dbReference>
<dbReference type="EMBL" id="ML991798">
    <property type="protein sequence ID" value="KAF2234534.1"/>
    <property type="molecule type" value="Genomic_DNA"/>
</dbReference>
<keyword evidence="1" id="KW-0904">Protein phosphatase</keyword>
<evidence type="ECO:0000256" key="2">
    <source>
        <dbReference type="SAM" id="MobiDB-lite"/>
    </source>
</evidence>
<dbReference type="GO" id="GO:0046872">
    <property type="term" value="F:metal ion binding"/>
    <property type="evidence" value="ECO:0007669"/>
    <property type="project" value="UniProtKB-UniRule"/>
</dbReference>
<dbReference type="InterPro" id="IPR039123">
    <property type="entry name" value="PPTC7"/>
</dbReference>
<feature type="compositionally biased region" description="Low complexity" evidence="2">
    <location>
        <begin position="101"/>
        <end position="111"/>
    </location>
</feature>
<dbReference type="InterPro" id="IPR001932">
    <property type="entry name" value="PPM-type_phosphatase-like_dom"/>
</dbReference>
<protein>
    <recommendedName>
        <fullName evidence="1">Protein phosphatase</fullName>
        <ecNumber evidence="1">3.1.3.16</ecNumber>
    </recommendedName>
</protein>
<dbReference type="PANTHER" id="PTHR12320:SF24">
    <property type="entry name" value="PROTEIN PHOSPHATASE"/>
    <property type="match status" value="1"/>
</dbReference>
<accession>A0A6A6H8S7</accession>
<comment type="cofactor">
    <cofactor evidence="1">
        <name>Mg(2+)</name>
        <dbReference type="ChEBI" id="CHEBI:18420"/>
    </cofactor>
</comment>
<dbReference type="OrthoDB" id="25675at2759"/>
<evidence type="ECO:0000256" key="1">
    <source>
        <dbReference type="RuleBase" id="RU366020"/>
    </source>
</evidence>
<feature type="region of interest" description="Disordered" evidence="2">
    <location>
        <begin position="37"/>
        <end position="72"/>
    </location>
</feature>
<keyword evidence="1" id="KW-0464">Manganese</keyword>
<evidence type="ECO:0000259" key="3">
    <source>
        <dbReference type="SMART" id="SM00332"/>
    </source>
</evidence>
<proteinExistence type="inferred from homology"/>
<keyword evidence="5" id="KW-1185">Reference proteome</keyword>
<keyword evidence="1" id="KW-0460">Magnesium</keyword>
<dbReference type="FunFam" id="3.60.40.10:FF:000118">
    <property type="entry name" value="Phosphatase 2C-like domain-containing protein"/>
    <property type="match status" value="1"/>
</dbReference>
<dbReference type="EC" id="3.1.3.16" evidence="1"/>
<comment type="catalytic activity">
    <reaction evidence="1">
        <text>O-phospho-L-seryl-[protein] + H2O = L-seryl-[protein] + phosphate</text>
        <dbReference type="Rhea" id="RHEA:20629"/>
        <dbReference type="Rhea" id="RHEA-COMP:9863"/>
        <dbReference type="Rhea" id="RHEA-COMP:11604"/>
        <dbReference type="ChEBI" id="CHEBI:15377"/>
        <dbReference type="ChEBI" id="CHEBI:29999"/>
        <dbReference type="ChEBI" id="CHEBI:43474"/>
        <dbReference type="ChEBI" id="CHEBI:83421"/>
        <dbReference type="EC" id="3.1.3.16"/>
    </reaction>
</comment>
<dbReference type="Gene3D" id="3.60.40.10">
    <property type="entry name" value="PPM-type phosphatase domain"/>
    <property type="match status" value="1"/>
</dbReference>
<keyword evidence="1" id="KW-0378">Hydrolase</keyword>
<feature type="region of interest" description="Disordered" evidence="2">
    <location>
        <begin position="97"/>
        <end position="117"/>
    </location>
</feature>
<gene>
    <name evidence="4" type="ORF">EV356DRAFT_446609</name>
</gene>
<dbReference type="GO" id="GO:0004722">
    <property type="term" value="F:protein serine/threonine phosphatase activity"/>
    <property type="evidence" value="ECO:0007669"/>
    <property type="project" value="UniProtKB-EC"/>
</dbReference>
<dbReference type="Proteomes" id="UP000800092">
    <property type="component" value="Unassembled WGS sequence"/>
</dbReference>
<organism evidence="4 5">
    <name type="scientific">Viridothelium virens</name>
    <name type="common">Speckled blister lichen</name>
    <name type="synonym">Trypethelium virens</name>
    <dbReference type="NCBI Taxonomy" id="1048519"/>
    <lineage>
        <taxon>Eukaryota</taxon>
        <taxon>Fungi</taxon>
        <taxon>Dikarya</taxon>
        <taxon>Ascomycota</taxon>
        <taxon>Pezizomycotina</taxon>
        <taxon>Dothideomycetes</taxon>
        <taxon>Dothideomycetes incertae sedis</taxon>
        <taxon>Trypetheliales</taxon>
        <taxon>Trypetheliaceae</taxon>
        <taxon>Viridothelium</taxon>
    </lineage>
</organism>
<comment type="catalytic activity">
    <reaction evidence="1">
        <text>O-phospho-L-threonyl-[protein] + H2O = L-threonyl-[protein] + phosphate</text>
        <dbReference type="Rhea" id="RHEA:47004"/>
        <dbReference type="Rhea" id="RHEA-COMP:11060"/>
        <dbReference type="Rhea" id="RHEA-COMP:11605"/>
        <dbReference type="ChEBI" id="CHEBI:15377"/>
        <dbReference type="ChEBI" id="CHEBI:30013"/>
        <dbReference type="ChEBI" id="CHEBI:43474"/>
        <dbReference type="ChEBI" id="CHEBI:61977"/>
        <dbReference type="EC" id="3.1.3.16"/>
    </reaction>
</comment>
<dbReference type="AlphaFoldDB" id="A0A6A6H8S7"/>
<dbReference type="InterPro" id="IPR036457">
    <property type="entry name" value="PPM-type-like_dom_sf"/>
</dbReference>